<accession>E6UJ55</accession>
<dbReference type="eggNOG" id="COG3815">
    <property type="taxonomic scope" value="Bacteria"/>
</dbReference>
<dbReference type="RefSeq" id="WP_013499512.1">
    <property type="nucleotide sequence ID" value="NC_014833.1"/>
</dbReference>
<dbReference type="InterPro" id="IPR019206">
    <property type="entry name" value="DUF2085_TM"/>
</dbReference>
<evidence type="ECO:0000256" key="1">
    <source>
        <dbReference type="SAM" id="Phobius"/>
    </source>
</evidence>
<dbReference type="EMBL" id="CP002403">
    <property type="protein sequence ID" value="ADU23403.1"/>
    <property type="molecule type" value="Genomic_DNA"/>
</dbReference>
<evidence type="ECO:0008006" key="4">
    <source>
        <dbReference type="Google" id="ProtNLM"/>
    </source>
</evidence>
<dbReference type="HOGENOM" id="CLU_154418_0_0_9"/>
<organism evidence="2 3">
    <name type="scientific">Ruminococcus albus (strain ATCC 27210 / DSM 20455 / JCM 14654 / NCDO 2250 / 7)</name>
    <dbReference type="NCBI Taxonomy" id="697329"/>
    <lineage>
        <taxon>Bacteria</taxon>
        <taxon>Bacillati</taxon>
        <taxon>Bacillota</taxon>
        <taxon>Clostridia</taxon>
        <taxon>Eubacteriales</taxon>
        <taxon>Oscillospiraceae</taxon>
        <taxon>Ruminococcus</taxon>
    </lineage>
</organism>
<keyword evidence="1" id="KW-0812">Transmembrane</keyword>
<feature type="transmembrane region" description="Helical" evidence="1">
    <location>
        <begin position="94"/>
        <end position="112"/>
    </location>
</feature>
<dbReference type="STRING" id="697329.Rumal_2937"/>
<dbReference type="Pfam" id="PF09858">
    <property type="entry name" value="DUF2085"/>
    <property type="match status" value="1"/>
</dbReference>
<keyword evidence="1" id="KW-0472">Membrane</keyword>
<dbReference type="KEGG" id="ral:Rumal_2937"/>
<keyword evidence="1" id="KW-1133">Transmembrane helix</keyword>
<gene>
    <name evidence="2" type="ordered locus">Rumal_2937</name>
</gene>
<dbReference type="OrthoDB" id="9810176at2"/>
<name>E6UJ55_RUMA7</name>
<evidence type="ECO:0000313" key="3">
    <source>
        <dbReference type="Proteomes" id="UP000006919"/>
    </source>
</evidence>
<protein>
    <recommendedName>
        <fullName evidence="4">DUF2085 domain-containing protein</fullName>
    </recommendedName>
</protein>
<proteinExistence type="predicted"/>
<dbReference type="AlphaFoldDB" id="E6UJ55"/>
<evidence type="ECO:0000313" key="2">
    <source>
        <dbReference type="EMBL" id="ADU23403.1"/>
    </source>
</evidence>
<sequence>MTENRKQELWVKAMECGAMYGCHQRADRSFFLGQWQFPVCARCTGVMIGHFIGFHLALKKRKSSWAAVCFCEVMLADWVLQAMKIKGSTNTRRLVTGIAGGLGTAVLYFKVWRRILSAVHIQFSTKE</sequence>
<dbReference type="Proteomes" id="UP000006919">
    <property type="component" value="Chromosome"/>
</dbReference>
<reference evidence="2 3" key="1">
    <citation type="journal article" date="2011" name="J. Bacteriol.">
        <title>Complete genome of the cellulolytic ruminal bacterium Ruminococcus albus 7.</title>
        <authorList>
            <person name="Suen G."/>
            <person name="Stevenson D.M."/>
            <person name="Bruce D.C."/>
            <person name="Chertkov O."/>
            <person name="Copeland A."/>
            <person name="Cheng J.F."/>
            <person name="Detter C."/>
            <person name="Detter J.C."/>
            <person name="Goodwin L.A."/>
            <person name="Han C.S."/>
            <person name="Hauser L.J."/>
            <person name="Ivanova N.N."/>
            <person name="Kyrpides N.C."/>
            <person name="Land M.L."/>
            <person name="Lapidus A."/>
            <person name="Lucas S."/>
            <person name="Ovchinnikova G."/>
            <person name="Pitluck S."/>
            <person name="Tapia R."/>
            <person name="Woyke T."/>
            <person name="Boyum J."/>
            <person name="Mead D."/>
            <person name="Weimer P.J."/>
        </authorList>
    </citation>
    <scope>NUCLEOTIDE SEQUENCE [LARGE SCALE GENOMIC DNA]</scope>
    <source>
        <strain evidence="3">ATCC 27210 / DSM 20455 / JCM 14654 / NCDO 2250 / 7</strain>
    </source>
</reference>